<evidence type="ECO:0000256" key="1">
    <source>
        <dbReference type="ARBA" id="ARBA00022441"/>
    </source>
</evidence>
<evidence type="ECO:0000313" key="2">
    <source>
        <dbReference type="EMBL" id="EDO48031.1"/>
    </source>
</evidence>
<gene>
    <name evidence="2" type="ORF">NEMVEDRAFT_v1g238971</name>
</gene>
<dbReference type="PhylomeDB" id="A7RKQ9"/>
<protein>
    <recommendedName>
        <fullName evidence="4">Kelch domain-containing protein 9</fullName>
    </recommendedName>
</protein>
<dbReference type="InterPro" id="IPR006652">
    <property type="entry name" value="Kelch_1"/>
</dbReference>
<dbReference type="EMBL" id="DS469516">
    <property type="protein sequence ID" value="EDO48031.1"/>
    <property type="molecule type" value="Genomic_DNA"/>
</dbReference>
<evidence type="ECO:0008006" key="4">
    <source>
        <dbReference type="Google" id="ProtNLM"/>
    </source>
</evidence>
<dbReference type="AlphaFoldDB" id="A7RKQ9"/>
<dbReference type="SUPFAM" id="SSF117281">
    <property type="entry name" value="Kelch motif"/>
    <property type="match status" value="2"/>
</dbReference>
<dbReference type="SMART" id="SM00612">
    <property type="entry name" value="Kelch"/>
    <property type="match status" value="1"/>
</dbReference>
<dbReference type="eggNOG" id="KOG0379">
    <property type="taxonomic scope" value="Eukaryota"/>
</dbReference>
<dbReference type="Pfam" id="PF24681">
    <property type="entry name" value="Kelch_KLHDC2_KLHL20_DRC7"/>
    <property type="match status" value="1"/>
</dbReference>
<dbReference type="PANTHER" id="PTHR47196:SF1">
    <property type="entry name" value="KELCH DOMAIN-CONTAINING PROTEIN 9"/>
    <property type="match status" value="1"/>
</dbReference>
<accession>A7RKQ9</accession>
<dbReference type="OMA" id="PEVAGQW"/>
<reference evidence="2 3" key="1">
    <citation type="journal article" date="2007" name="Science">
        <title>Sea anemone genome reveals ancestral eumetazoan gene repertoire and genomic organization.</title>
        <authorList>
            <person name="Putnam N.H."/>
            <person name="Srivastava M."/>
            <person name="Hellsten U."/>
            <person name="Dirks B."/>
            <person name="Chapman J."/>
            <person name="Salamov A."/>
            <person name="Terry A."/>
            <person name="Shapiro H."/>
            <person name="Lindquist E."/>
            <person name="Kapitonov V.V."/>
            <person name="Jurka J."/>
            <person name="Genikhovich G."/>
            <person name="Grigoriev I.V."/>
            <person name="Lucas S.M."/>
            <person name="Steele R.E."/>
            <person name="Finnerty J.R."/>
            <person name="Technau U."/>
            <person name="Martindale M.Q."/>
            <person name="Rokhsar D.S."/>
        </authorList>
    </citation>
    <scope>NUCLEOTIDE SEQUENCE [LARGE SCALE GENOMIC DNA]</scope>
    <source>
        <strain evidence="3">CH2 X CH6</strain>
    </source>
</reference>
<keyword evidence="3" id="KW-1185">Reference proteome</keyword>
<dbReference type="InterPro" id="IPR042941">
    <property type="entry name" value="KLDC9"/>
</dbReference>
<dbReference type="GO" id="GO:0030332">
    <property type="term" value="F:cyclin binding"/>
    <property type="evidence" value="ECO:0000318"/>
    <property type="project" value="GO_Central"/>
</dbReference>
<dbReference type="OrthoDB" id="10251809at2759"/>
<dbReference type="HOGENOM" id="CLU_068365_0_0_1"/>
<dbReference type="InParanoid" id="A7RKQ9"/>
<dbReference type="KEGG" id="nve:5520169"/>
<dbReference type="Proteomes" id="UP000001593">
    <property type="component" value="Unassembled WGS sequence"/>
</dbReference>
<proteinExistence type="predicted"/>
<organism evidence="2 3">
    <name type="scientific">Nematostella vectensis</name>
    <name type="common">Starlet sea anemone</name>
    <dbReference type="NCBI Taxonomy" id="45351"/>
    <lineage>
        <taxon>Eukaryota</taxon>
        <taxon>Metazoa</taxon>
        <taxon>Cnidaria</taxon>
        <taxon>Anthozoa</taxon>
        <taxon>Hexacorallia</taxon>
        <taxon>Actiniaria</taxon>
        <taxon>Edwardsiidae</taxon>
        <taxon>Nematostella</taxon>
    </lineage>
</organism>
<keyword evidence="1" id="KW-0880">Kelch repeat</keyword>
<dbReference type="InterPro" id="IPR015915">
    <property type="entry name" value="Kelch-typ_b-propeller"/>
</dbReference>
<dbReference type="Gene3D" id="2.120.10.80">
    <property type="entry name" value="Kelch-type beta propeller"/>
    <property type="match status" value="2"/>
</dbReference>
<evidence type="ECO:0000313" key="3">
    <source>
        <dbReference type="Proteomes" id="UP000001593"/>
    </source>
</evidence>
<sequence>MEFTALEIAGTPPSKRAFHTCSSVQGFLYVFGGITDDRSVLNDMHRFDPSNNSWLKLECGLPRITPSRPAISHQFPRGKLCGPPSLSHHTATTIRDRYIVIIGGWNGRKRTAEVFCYDTVEQIWRQISVSGDVPVGLSSHTACLVSTKSILIIGREGGVHMQRRFSGAFMLDFETGKYREAPFHAASRSGHTANLVYIRGSKKHYVFVFGGRKSGGYELMSTWDKFESSQYEVTQDKLNKVLLQCGGCVTEPCGRQHAQSIEIGSRYLLIYGGETWTGVRENVTNDLYILDSLAMHWFKVPSGQAPKLVGHTMCAVNNRLLVFAGKLENRCDNTIWEVKVG</sequence>
<dbReference type="PANTHER" id="PTHR47196">
    <property type="entry name" value="KELCH DOMAIN-CONTAINING PROTEIN 9"/>
    <property type="match status" value="1"/>
</dbReference>
<name>A7RKQ9_NEMVE</name>